<keyword evidence="2" id="KW-1185">Reference proteome</keyword>
<sequence length="40" mass="4364">MMEHELLQNVTFDELTLGQQASLSKTLTKNEIGLLAAMSG</sequence>
<reference evidence="2" key="1">
    <citation type="submission" date="2016-07" db="EMBL/GenBank/DDBJ databases">
        <authorList>
            <person name="Florea S."/>
            <person name="Webb J.S."/>
            <person name="Jaromczyk J."/>
            <person name="Schardl C.L."/>
        </authorList>
    </citation>
    <scope>NUCLEOTIDE SEQUENCE [LARGE SCALE GENOMIC DNA]</scope>
    <source>
        <strain evidence="2">CDC-D5610</strain>
    </source>
</reference>
<dbReference type="AlphaFoldDB" id="A0A222P079"/>
<dbReference type="KEGG" id="lcd:clem_03185"/>
<evidence type="ECO:0000313" key="2">
    <source>
        <dbReference type="Proteomes" id="UP000201728"/>
    </source>
</evidence>
<dbReference type="Proteomes" id="UP000201728">
    <property type="component" value="Chromosome"/>
</dbReference>
<evidence type="ECO:0000313" key="1">
    <source>
        <dbReference type="EMBL" id="ASQ45195.1"/>
    </source>
</evidence>
<keyword evidence="1" id="KW-0808">Transferase</keyword>
<dbReference type="RefSeq" id="WP_269766806.1">
    <property type="nucleotide sequence ID" value="NZ_CP016397.1"/>
</dbReference>
<dbReference type="GO" id="GO:0016740">
    <property type="term" value="F:transferase activity"/>
    <property type="evidence" value="ECO:0007669"/>
    <property type="project" value="UniProtKB-KW"/>
</dbReference>
<proteinExistence type="predicted"/>
<name>A0A222P079_9GAMM</name>
<gene>
    <name evidence="1" type="ORF">clem_03185</name>
</gene>
<dbReference type="EMBL" id="CP016397">
    <property type="protein sequence ID" value="ASQ45195.1"/>
    <property type="molecule type" value="Genomic_DNA"/>
</dbReference>
<organism evidence="1 2">
    <name type="scientific">Legionella clemsonensis</name>
    <dbReference type="NCBI Taxonomy" id="1867846"/>
    <lineage>
        <taxon>Bacteria</taxon>
        <taxon>Pseudomonadati</taxon>
        <taxon>Pseudomonadota</taxon>
        <taxon>Gammaproteobacteria</taxon>
        <taxon>Legionellales</taxon>
        <taxon>Legionellaceae</taxon>
        <taxon>Legionella</taxon>
    </lineage>
</organism>
<protein>
    <submittedName>
        <fullName evidence="1">Bifunctional enoyl-CoA hydratase/phosphate acetyltransferase</fullName>
    </submittedName>
</protein>
<accession>A0A222P079</accession>